<feature type="binding site" evidence="6">
    <location>
        <position position="396"/>
    </location>
    <ligand>
        <name>ATP</name>
        <dbReference type="ChEBI" id="CHEBI:30616"/>
    </ligand>
</feature>
<dbReference type="Gene3D" id="1.20.80.10">
    <property type="match status" value="1"/>
</dbReference>
<dbReference type="InterPro" id="IPR011993">
    <property type="entry name" value="PH-like_dom_sf"/>
</dbReference>
<sequence length="457" mass="51546">MESIVRVFLATGESKAVRYDQETTVERVLQVVLKGIGIGDVAHPHFTLRLLAGLISPLDSIWLHPNLLIRHVRSLYSNQIPQNSAELRFELRLRFVPQSSYELLLTESKAFFYLHEQVFTDFRKQIAWKIPLETALDLAALRVAREYVEKQAKNCIEPKIDLDAIDAEATINTFVPDTVMIKANVKAKDLKKQFLGLVKRFASLSTTDSVLRSLSLLLEIVRFDVEIFKTSIGAGWTSPVDLLVGPEMGLSYRINERCDISRLGELRCVLEIAVRMIEPQIEKAIVQLRLSGSAQPLLITTPSLPIAESLAHLIDGYQMMYNQGPSVYKMKGLERCESLDMKTVKTSKTLRNEDTDLRIKREHVTLKELIGGGQFGNVYKGVYSLPGDLPQAVAIKVCKLENEPADTQLILQESHLMRHFRHENIVSLIGVCAESPMWLVIELAPLGELKMLCDIQD</sequence>
<keyword evidence="6" id="KW-0067">ATP-binding</keyword>
<proteinExistence type="predicted"/>
<dbReference type="Gene3D" id="3.30.200.20">
    <property type="entry name" value="Phosphorylase Kinase, domain 1"/>
    <property type="match status" value="1"/>
</dbReference>
<keyword evidence="5" id="KW-0966">Cell projection</keyword>
<dbReference type="GO" id="GO:0005886">
    <property type="term" value="C:plasma membrane"/>
    <property type="evidence" value="ECO:0007669"/>
    <property type="project" value="UniProtKB-SubCell"/>
</dbReference>
<evidence type="ECO:0000313" key="10">
    <source>
        <dbReference type="WBParaSite" id="MBELARI_LOCUS12970"/>
    </source>
</evidence>
<dbReference type="SUPFAM" id="SSF47031">
    <property type="entry name" value="Second domain of FERM"/>
    <property type="match status" value="1"/>
</dbReference>
<dbReference type="SUPFAM" id="SSF50729">
    <property type="entry name" value="PH domain-like"/>
    <property type="match status" value="1"/>
</dbReference>
<evidence type="ECO:0000256" key="3">
    <source>
        <dbReference type="ARBA" id="ARBA00004413"/>
    </source>
</evidence>
<evidence type="ECO:0000256" key="5">
    <source>
        <dbReference type="ARBA" id="ARBA00023273"/>
    </source>
</evidence>
<dbReference type="GO" id="GO:0004672">
    <property type="term" value="F:protein kinase activity"/>
    <property type="evidence" value="ECO:0007669"/>
    <property type="project" value="InterPro"/>
</dbReference>
<dbReference type="InterPro" id="IPR041390">
    <property type="entry name" value="FADK_N"/>
</dbReference>
<dbReference type="SUPFAM" id="SSF56112">
    <property type="entry name" value="Protein kinase-like (PK-like)"/>
    <property type="match status" value="1"/>
</dbReference>
<keyword evidence="9" id="KW-1185">Reference proteome</keyword>
<dbReference type="WBParaSite" id="MBELARI_LOCUS12970">
    <property type="protein sequence ID" value="MBELARI_LOCUS12970"/>
    <property type="gene ID" value="MBELARI_LOCUS12970"/>
</dbReference>
<dbReference type="GO" id="GO:0005524">
    <property type="term" value="F:ATP binding"/>
    <property type="evidence" value="ECO:0007669"/>
    <property type="project" value="UniProtKB-UniRule"/>
</dbReference>
<dbReference type="PROSITE" id="PS50011">
    <property type="entry name" value="PROTEIN_KINASE_DOM"/>
    <property type="match status" value="1"/>
</dbReference>
<dbReference type="Pfam" id="PF18038">
    <property type="entry name" value="FERM_N_2"/>
    <property type="match status" value="1"/>
</dbReference>
<dbReference type="AlphaFoldDB" id="A0AAF3EG81"/>
<dbReference type="InterPro" id="IPR011009">
    <property type="entry name" value="Kinase-like_dom_sf"/>
</dbReference>
<dbReference type="SUPFAM" id="SSF54236">
    <property type="entry name" value="Ubiquitin-like"/>
    <property type="match status" value="1"/>
</dbReference>
<organism evidence="9 10">
    <name type="scientific">Mesorhabditis belari</name>
    <dbReference type="NCBI Taxonomy" id="2138241"/>
    <lineage>
        <taxon>Eukaryota</taxon>
        <taxon>Metazoa</taxon>
        <taxon>Ecdysozoa</taxon>
        <taxon>Nematoda</taxon>
        <taxon>Chromadorea</taxon>
        <taxon>Rhabditida</taxon>
        <taxon>Rhabditina</taxon>
        <taxon>Rhabditomorpha</taxon>
        <taxon>Rhabditoidea</taxon>
        <taxon>Rhabditidae</taxon>
        <taxon>Mesorhabditinae</taxon>
        <taxon>Mesorhabditis</taxon>
    </lineage>
</organism>
<dbReference type="PANTHER" id="PTHR46221:SF9">
    <property type="entry name" value="NON-SPECIFIC PROTEIN-TYROSINE KINASE"/>
    <property type="match status" value="1"/>
</dbReference>
<evidence type="ECO:0000256" key="4">
    <source>
        <dbReference type="ARBA" id="ARBA00022949"/>
    </source>
</evidence>
<evidence type="ECO:0000256" key="1">
    <source>
        <dbReference type="ARBA" id="ARBA00004246"/>
    </source>
</evidence>
<dbReference type="Pfam" id="PF07714">
    <property type="entry name" value="PK_Tyr_Ser-Thr"/>
    <property type="match status" value="1"/>
</dbReference>
<dbReference type="PANTHER" id="PTHR46221">
    <property type="entry name" value="FERM AND PDZ DOMAIN-CONTAINING PROTEIN FAMILY MEMBER"/>
    <property type="match status" value="1"/>
</dbReference>
<evidence type="ECO:0000259" key="8">
    <source>
        <dbReference type="PROSITE" id="PS50057"/>
    </source>
</evidence>
<dbReference type="Pfam" id="PF21477">
    <property type="entry name" value="FERM_C_FAK1"/>
    <property type="match status" value="1"/>
</dbReference>
<dbReference type="InterPro" id="IPR000719">
    <property type="entry name" value="Prot_kinase_dom"/>
</dbReference>
<evidence type="ECO:0000256" key="6">
    <source>
        <dbReference type="PROSITE-ProRule" id="PRU10141"/>
    </source>
</evidence>
<comment type="subcellular location">
    <subcellularLocation>
        <location evidence="1">Cell junction</location>
        <location evidence="1">Focal adhesion</location>
    </subcellularLocation>
    <subcellularLocation>
        <location evidence="3">Cell membrane</location>
        <topology evidence="3">Peripheral membrane protein</topology>
        <orientation evidence="3">Cytoplasmic side</orientation>
    </subcellularLocation>
    <subcellularLocation>
        <location evidence="2">Cell projection</location>
    </subcellularLocation>
</comment>
<dbReference type="InterPro" id="IPR029071">
    <property type="entry name" value="Ubiquitin-like_domsf"/>
</dbReference>
<accession>A0AAF3EG81</accession>
<feature type="domain" description="Protein kinase" evidence="7">
    <location>
        <begin position="364"/>
        <end position="457"/>
    </location>
</feature>
<dbReference type="InterPro" id="IPR041784">
    <property type="entry name" value="FAK1/PYK2_FERM_C"/>
</dbReference>
<dbReference type="InterPro" id="IPR019749">
    <property type="entry name" value="Band_41_domain"/>
</dbReference>
<dbReference type="Proteomes" id="UP000887575">
    <property type="component" value="Unassembled WGS sequence"/>
</dbReference>
<dbReference type="InterPro" id="IPR014352">
    <property type="entry name" value="FERM/acyl-CoA-bd_prot_sf"/>
</dbReference>
<dbReference type="GO" id="GO:0005925">
    <property type="term" value="C:focal adhesion"/>
    <property type="evidence" value="ECO:0007669"/>
    <property type="project" value="UniProtKB-SubCell"/>
</dbReference>
<dbReference type="GO" id="GO:0042995">
    <property type="term" value="C:cell projection"/>
    <property type="evidence" value="ECO:0007669"/>
    <property type="project" value="UniProtKB-SubCell"/>
</dbReference>
<feature type="domain" description="FERM" evidence="8">
    <location>
        <begin position="3"/>
        <end position="325"/>
    </location>
</feature>
<dbReference type="Gene3D" id="2.30.29.30">
    <property type="entry name" value="Pleckstrin-homology domain (PH domain)/Phosphotyrosine-binding domain (PTB)"/>
    <property type="match status" value="1"/>
</dbReference>
<dbReference type="SMART" id="SM00295">
    <property type="entry name" value="B41"/>
    <property type="match status" value="1"/>
</dbReference>
<evidence type="ECO:0000259" key="7">
    <source>
        <dbReference type="PROSITE" id="PS50011"/>
    </source>
</evidence>
<protein>
    <submittedName>
        <fullName evidence="10">Uncharacterized protein</fullName>
    </submittedName>
</protein>
<dbReference type="InterPro" id="IPR035963">
    <property type="entry name" value="FERM_2"/>
</dbReference>
<keyword evidence="6" id="KW-0547">Nucleotide-binding</keyword>
<keyword evidence="4" id="KW-0965">Cell junction</keyword>
<dbReference type="InterPro" id="IPR049385">
    <property type="entry name" value="FAK1-like_FERM_C"/>
</dbReference>
<dbReference type="InterPro" id="IPR017441">
    <property type="entry name" value="Protein_kinase_ATP_BS"/>
</dbReference>
<dbReference type="InterPro" id="IPR000299">
    <property type="entry name" value="FERM_domain"/>
</dbReference>
<reference evidence="10" key="1">
    <citation type="submission" date="2024-02" db="UniProtKB">
        <authorList>
            <consortium name="WormBaseParasite"/>
        </authorList>
    </citation>
    <scope>IDENTIFICATION</scope>
</reference>
<dbReference type="PROSITE" id="PS50057">
    <property type="entry name" value="FERM_3"/>
    <property type="match status" value="1"/>
</dbReference>
<evidence type="ECO:0000313" key="9">
    <source>
        <dbReference type="Proteomes" id="UP000887575"/>
    </source>
</evidence>
<name>A0AAF3EG81_9BILA</name>
<dbReference type="InterPro" id="IPR001245">
    <property type="entry name" value="Ser-Thr/Tyr_kinase_cat_dom"/>
</dbReference>
<dbReference type="Gene3D" id="3.10.20.90">
    <property type="entry name" value="Phosphatidylinositol 3-kinase Catalytic Subunit, Chain A, domain 1"/>
    <property type="match status" value="1"/>
</dbReference>
<evidence type="ECO:0000256" key="2">
    <source>
        <dbReference type="ARBA" id="ARBA00004316"/>
    </source>
</evidence>
<dbReference type="CDD" id="cd13190">
    <property type="entry name" value="FERM_C_FAK1"/>
    <property type="match status" value="1"/>
</dbReference>
<dbReference type="PROSITE" id="PS00107">
    <property type="entry name" value="PROTEIN_KINASE_ATP"/>
    <property type="match status" value="1"/>
</dbReference>